<gene>
    <name evidence="1" type="ORF">RCC_12287</name>
</gene>
<protein>
    <submittedName>
        <fullName evidence="1">Uncharacterized protein</fullName>
    </submittedName>
</protein>
<name>A0A2D3V0P8_9PEZI</name>
<proteinExistence type="predicted"/>
<organism evidence="1 2">
    <name type="scientific">Ramularia collo-cygni</name>
    <dbReference type="NCBI Taxonomy" id="112498"/>
    <lineage>
        <taxon>Eukaryota</taxon>
        <taxon>Fungi</taxon>
        <taxon>Dikarya</taxon>
        <taxon>Ascomycota</taxon>
        <taxon>Pezizomycotina</taxon>
        <taxon>Dothideomycetes</taxon>
        <taxon>Dothideomycetidae</taxon>
        <taxon>Mycosphaerellales</taxon>
        <taxon>Mycosphaerellaceae</taxon>
        <taxon>Ramularia</taxon>
    </lineage>
</organism>
<evidence type="ECO:0000313" key="1">
    <source>
        <dbReference type="EMBL" id="CZT15079.1"/>
    </source>
</evidence>
<sequence>MAQGIAIDHIAPDTSATLQTYSFVAMSGPAFSRTITFAALIPMSAAGSPYFGISQSMTVSDGLTGSVPASRIFIGRKSNATSV</sequence>
<dbReference type="RefSeq" id="XP_023621976.1">
    <property type="nucleotide sequence ID" value="XM_023766208.1"/>
</dbReference>
<evidence type="ECO:0000313" key="2">
    <source>
        <dbReference type="Proteomes" id="UP000225277"/>
    </source>
</evidence>
<dbReference type="EMBL" id="FJUY01000001">
    <property type="protein sequence ID" value="CZT15079.1"/>
    <property type="molecule type" value="Genomic_DNA"/>
</dbReference>
<dbReference type="GeneID" id="35606840"/>
<reference evidence="1 2" key="1">
    <citation type="submission" date="2016-03" db="EMBL/GenBank/DDBJ databases">
        <authorList>
            <person name="Ploux O."/>
        </authorList>
    </citation>
    <scope>NUCLEOTIDE SEQUENCE [LARGE SCALE GENOMIC DNA]</scope>
    <source>
        <strain evidence="1 2">URUG2</strain>
    </source>
</reference>
<keyword evidence="2" id="KW-1185">Reference proteome</keyword>
<dbReference type="Proteomes" id="UP000225277">
    <property type="component" value="Unassembled WGS sequence"/>
</dbReference>
<dbReference type="AlphaFoldDB" id="A0A2D3V0P8"/>
<accession>A0A2D3V0P8</accession>